<dbReference type="SUPFAM" id="SSF56112">
    <property type="entry name" value="Protein kinase-like (PK-like)"/>
    <property type="match status" value="1"/>
</dbReference>
<dbReference type="AlphaFoldDB" id="A0A166SVD8"/>
<dbReference type="PROSITE" id="PS50011">
    <property type="entry name" value="PROTEIN_KINASE_DOM"/>
    <property type="match status" value="1"/>
</dbReference>
<dbReference type="GO" id="GO:0004674">
    <property type="term" value="F:protein serine/threonine kinase activity"/>
    <property type="evidence" value="ECO:0007669"/>
    <property type="project" value="TreeGrafter"/>
</dbReference>
<keyword evidence="4" id="KW-0067">ATP-binding</keyword>
<proteinExistence type="predicted"/>
<evidence type="ECO:0000313" key="6">
    <source>
        <dbReference type="EMBL" id="KZP29897.1"/>
    </source>
</evidence>
<accession>A0A166SVD8</accession>
<dbReference type="OrthoDB" id="2620952at2759"/>
<dbReference type="InterPro" id="IPR051681">
    <property type="entry name" value="Ser/Thr_Kinases-Pseudokinases"/>
</dbReference>
<evidence type="ECO:0000259" key="5">
    <source>
        <dbReference type="PROSITE" id="PS50011"/>
    </source>
</evidence>
<keyword evidence="1" id="KW-0808">Transferase</keyword>
<reference evidence="6 7" key="1">
    <citation type="journal article" date="2016" name="Mol. Biol. Evol.">
        <title>Comparative Genomics of Early-Diverging Mushroom-Forming Fungi Provides Insights into the Origins of Lignocellulose Decay Capabilities.</title>
        <authorList>
            <person name="Nagy L.G."/>
            <person name="Riley R."/>
            <person name="Tritt A."/>
            <person name="Adam C."/>
            <person name="Daum C."/>
            <person name="Floudas D."/>
            <person name="Sun H."/>
            <person name="Yadav J.S."/>
            <person name="Pangilinan J."/>
            <person name="Larsson K.H."/>
            <person name="Matsuura K."/>
            <person name="Barry K."/>
            <person name="Labutti K."/>
            <person name="Kuo R."/>
            <person name="Ohm R.A."/>
            <person name="Bhattacharya S.S."/>
            <person name="Shirouzu T."/>
            <person name="Yoshinaga Y."/>
            <person name="Martin F.M."/>
            <person name="Grigoriev I.V."/>
            <person name="Hibbett D.S."/>
        </authorList>
    </citation>
    <scope>NUCLEOTIDE SEQUENCE [LARGE SCALE GENOMIC DNA]</scope>
    <source>
        <strain evidence="6 7">CBS 109695</strain>
    </source>
</reference>
<dbReference type="EMBL" id="KV417496">
    <property type="protein sequence ID" value="KZP29897.1"/>
    <property type="molecule type" value="Genomic_DNA"/>
</dbReference>
<keyword evidence="2" id="KW-0547">Nucleotide-binding</keyword>
<dbReference type="PROSITE" id="PS00108">
    <property type="entry name" value="PROTEIN_KINASE_ST"/>
    <property type="match status" value="1"/>
</dbReference>
<sequence>MLTRRGTAEAVGACTGFVARSLVNLIQACVDYGSLDMDSKRRLVRILTKLSKSSSEVPKALLLDNVIEGEFIANGGFGAVYKGTWRNQKVAVKIVRANKKSVEQLAKAAAREAVMCRQLVHPNVAPFYGVFRDNNPENLAVWLVSALMDCNLYEFLQNNLEAALDIAQGLEYMHEESIIHSDLKSMNILMSANGRAFLADFGIAKTADTVTRAQTTERTNGTKLWMAPELFDDDPHVHATMASDIYAYGVVCYEMFSGLIPFAGQQMSYAGLPPSVHGKRPPFPQSHNTPAGERGMNVYVWKCIEGCWAQDPKSRPSAKDVVQFYLGEVDPPEDPRDADNIVSPVSKSSDESIVNSFMMW</sequence>
<dbReference type="InterPro" id="IPR008271">
    <property type="entry name" value="Ser/Thr_kinase_AS"/>
</dbReference>
<dbReference type="PANTHER" id="PTHR44329">
    <property type="entry name" value="SERINE/THREONINE-PROTEIN KINASE TNNI3K-RELATED"/>
    <property type="match status" value="1"/>
</dbReference>
<evidence type="ECO:0000256" key="3">
    <source>
        <dbReference type="ARBA" id="ARBA00022777"/>
    </source>
</evidence>
<dbReference type="Gene3D" id="1.10.510.10">
    <property type="entry name" value="Transferase(Phosphotransferase) domain 1"/>
    <property type="match status" value="1"/>
</dbReference>
<evidence type="ECO:0000313" key="7">
    <source>
        <dbReference type="Proteomes" id="UP000076532"/>
    </source>
</evidence>
<feature type="domain" description="Protein kinase" evidence="5">
    <location>
        <begin position="66"/>
        <end position="326"/>
    </location>
</feature>
<keyword evidence="7" id="KW-1185">Reference proteome</keyword>
<evidence type="ECO:0000256" key="1">
    <source>
        <dbReference type="ARBA" id="ARBA00022679"/>
    </source>
</evidence>
<dbReference type="Proteomes" id="UP000076532">
    <property type="component" value="Unassembled WGS sequence"/>
</dbReference>
<keyword evidence="3" id="KW-0418">Kinase</keyword>
<evidence type="ECO:0000256" key="4">
    <source>
        <dbReference type="ARBA" id="ARBA00022840"/>
    </source>
</evidence>
<evidence type="ECO:0000256" key="2">
    <source>
        <dbReference type="ARBA" id="ARBA00022741"/>
    </source>
</evidence>
<dbReference type="PANTHER" id="PTHR44329:SF288">
    <property type="entry name" value="MITOGEN-ACTIVATED PROTEIN KINASE KINASE KINASE 20"/>
    <property type="match status" value="1"/>
</dbReference>
<gene>
    <name evidence="6" type="ORF">FIBSPDRAFT_726723</name>
</gene>
<dbReference type="Pfam" id="PF00069">
    <property type="entry name" value="Pkinase"/>
    <property type="match status" value="1"/>
</dbReference>
<organism evidence="6 7">
    <name type="scientific">Athelia psychrophila</name>
    <dbReference type="NCBI Taxonomy" id="1759441"/>
    <lineage>
        <taxon>Eukaryota</taxon>
        <taxon>Fungi</taxon>
        <taxon>Dikarya</taxon>
        <taxon>Basidiomycota</taxon>
        <taxon>Agaricomycotina</taxon>
        <taxon>Agaricomycetes</taxon>
        <taxon>Agaricomycetidae</taxon>
        <taxon>Atheliales</taxon>
        <taxon>Atheliaceae</taxon>
        <taxon>Athelia</taxon>
    </lineage>
</organism>
<dbReference type="InterPro" id="IPR011009">
    <property type="entry name" value="Kinase-like_dom_sf"/>
</dbReference>
<protein>
    <submittedName>
        <fullName evidence="6">Kinase-like protein</fullName>
    </submittedName>
</protein>
<dbReference type="SMART" id="SM00220">
    <property type="entry name" value="S_TKc"/>
    <property type="match status" value="1"/>
</dbReference>
<dbReference type="InterPro" id="IPR000719">
    <property type="entry name" value="Prot_kinase_dom"/>
</dbReference>
<dbReference type="STRING" id="436010.A0A166SVD8"/>
<dbReference type="GO" id="GO:0005524">
    <property type="term" value="F:ATP binding"/>
    <property type="evidence" value="ECO:0007669"/>
    <property type="project" value="UniProtKB-KW"/>
</dbReference>
<name>A0A166SVD8_9AGAM</name>